<keyword evidence="3" id="KW-1185">Reference proteome</keyword>
<dbReference type="EMBL" id="JAADJZ010000011">
    <property type="protein sequence ID" value="KAF2871691.1"/>
    <property type="molecule type" value="Genomic_DNA"/>
</dbReference>
<evidence type="ECO:0000256" key="1">
    <source>
        <dbReference type="SAM" id="MobiDB-lite"/>
    </source>
</evidence>
<feature type="region of interest" description="Disordered" evidence="1">
    <location>
        <begin position="1"/>
        <end position="23"/>
    </location>
</feature>
<evidence type="ECO:0000313" key="2">
    <source>
        <dbReference type="EMBL" id="KAF2871691.1"/>
    </source>
</evidence>
<dbReference type="OrthoDB" id="4133832at2759"/>
<sequence length="271" mass="30997">MRQTTSAPDPATDTPNKHSTMPKFLSLPGELRNRIYDICVEDYPRSYIPGISRPGQYLGLALACRQVRSEFLPIYIGCNVVNVPATELPTYIRTFYPSEDAETAQAYRGTINIFLDLPFLPAPYKFDLAPIFKLLTRCPNVSCRAPDFKEYHTIEAGYAVEIDMMLQKKEHAVWRKAIKEHIESVLVEIVGMKWSIVFVLHPNDDTNKVLEDKITVQEWMAEIGLPRVFTNRRFWLYGDRCKLSVQAGKRAEEVLSTTEANDTNKAKKEDC</sequence>
<feature type="compositionally biased region" description="Low complexity" evidence="1">
    <location>
        <begin position="1"/>
        <end position="14"/>
    </location>
</feature>
<organism evidence="2 3">
    <name type="scientific">Massariosphaeria phaeospora</name>
    <dbReference type="NCBI Taxonomy" id="100035"/>
    <lineage>
        <taxon>Eukaryota</taxon>
        <taxon>Fungi</taxon>
        <taxon>Dikarya</taxon>
        <taxon>Ascomycota</taxon>
        <taxon>Pezizomycotina</taxon>
        <taxon>Dothideomycetes</taxon>
        <taxon>Pleosporomycetidae</taxon>
        <taxon>Pleosporales</taxon>
        <taxon>Pleosporales incertae sedis</taxon>
        <taxon>Massariosphaeria</taxon>
    </lineage>
</organism>
<dbReference type="AlphaFoldDB" id="A0A7C8I9T1"/>
<evidence type="ECO:0008006" key="4">
    <source>
        <dbReference type="Google" id="ProtNLM"/>
    </source>
</evidence>
<gene>
    <name evidence="2" type="ORF">BDV95DRAFT_572552</name>
</gene>
<evidence type="ECO:0000313" key="3">
    <source>
        <dbReference type="Proteomes" id="UP000481861"/>
    </source>
</evidence>
<dbReference type="Proteomes" id="UP000481861">
    <property type="component" value="Unassembled WGS sequence"/>
</dbReference>
<proteinExistence type="predicted"/>
<accession>A0A7C8I9T1</accession>
<name>A0A7C8I9T1_9PLEO</name>
<comment type="caution">
    <text evidence="2">The sequence shown here is derived from an EMBL/GenBank/DDBJ whole genome shotgun (WGS) entry which is preliminary data.</text>
</comment>
<protein>
    <recommendedName>
        <fullName evidence="4">F-box domain-containing protein</fullName>
    </recommendedName>
</protein>
<reference evidence="2 3" key="1">
    <citation type="submission" date="2020-01" db="EMBL/GenBank/DDBJ databases">
        <authorList>
            <consortium name="DOE Joint Genome Institute"/>
            <person name="Haridas S."/>
            <person name="Albert R."/>
            <person name="Binder M."/>
            <person name="Bloem J."/>
            <person name="Labutti K."/>
            <person name="Salamov A."/>
            <person name="Andreopoulos B."/>
            <person name="Baker S.E."/>
            <person name="Barry K."/>
            <person name="Bills G."/>
            <person name="Bluhm B.H."/>
            <person name="Cannon C."/>
            <person name="Castanera R."/>
            <person name="Culley D.E."/>
            <person name="Daum C."/>
            <person name="Ezra D."/>
            <person name="Gonzalez J.B."/>
            <person name="Henrissat B."/>
            <person name="Kuo A."/>
            <person name="Liang C."/>
            <person name="Lipzen A."/>
            <person name="Lutzoni F."/>
            <person name="Magnuson J."/>
            <person name="Mondo S."/>
            <person name="Nolan M."/>
            <person name="Ohm R."/>
            <person name="Pangilinan J."/>
            <person name="Park H.-J.H."/>
            <person name="Ramirez L."/>
            <person name="Alfaro M."/>
            <person name="Sun H."/>
            <person name="Tritt A."/>
            <person name="Yoshinaga Y."/>
            <person name="Zwiers L.-H.L."/>
            <person name="Turgeon B.G."/>
            <person name="Goodwin S.B."/>
            <person name="Spatafora J.W."/>
            <person name="Crous P.W."/>
            <person name="Grigoriev I.V."/>
        </authorList>
    </citation>
    <scope>NUCLEOTIDE SEQUENCE [LARGE SCALE GENOMIC DNA]</scope>
    <source>
        <strain evidence="2 3">CBS 611.86</strain>
    </source>
</reference>